<reference evidence="2 3" key="1">
    <citation type="journal article" date="2020" name="Mol. Plant">
        <title>The Chromosome-Based Rubber Tree Genome Provides New Insights into Spurge Genome Evolution and Rubber Biosynthesis.</title>
        <authorList>
            <person name="Liu J."/>
            <person name="Shi C."/>
            <person name="Shi C.C."/>
            <person name="Li W."/>
            <person name="Zhang Q.J."/>
            <person name="Zhang Y."/>
            <person name="Li K."/>
            <person name="Lu H.F."/>
            <person name="Shi C."/>
            <person name="Zhu S.T."/>
            <person name="Xiao Z.Y."/>
            <person name="Nan H."/>
            <person name="Yue Y."/>
            <person name="Zhu X.G."/>
            <person name="Wu Y."/>
            <person name="Hong X.N."/>
            <person name="Fan G.Y."/>
            <person name="Tong Y."/>
            <person name="Zhang D."/>
            <person name="Mao C.L."/>
            <person name="Liu Y.L."/>
            <person name="Hao S.J."/>
            <person name="Liu W.Q."/>
            <person name="Lv M.Q."/>
            <person name="Zhang H.B."/>
            <person name="Liu Y."/>
            <person name="Hu-Tang G.R."/>
            <person name="Wang J.P."/>
            <person name="Wang J.H."/>
            <person name="Sun Y.H."/>
            <person name="Ni S.B."/>
            <person name="Chen W.B."/>
            <person name="Zhang X.C."/>
            <person name="Jiao Y.N."/>
            <person name="Eichler E.E."/>
            <person name="Li G.H."/>
            <person name="Liu X."/>
            <person name="Gao L.Z."/>
        </authorList>
    </citation>
    <scope>NUCLEOTIDE SEQUENCE [LARGE SCALE GENOMIC DNA]</scope>
    <source>
        <strain evidence="3">cv. GT1</strain>
        <tissue evidence="2">Leaf</tissue>
    </source>
</reference>
<dbReference type="Proteomes" id="UP000467840">
    <property type="component" value="Chromosome 14"/>
</dbReference>
<organism evidence="2 3">
    <name type="scientific">Hevea brasiliensis</name>
    <name type="common">Para rubber tree</name>
    <name type="synonym">Siphonia brasiliensis</name>
    <dbReference type="NCBI Taxonomy" id="3981"/>
    <lineage>
        <taxon>Eukaryota</taxon>
        <taxon>Viridiplantae</taxon>
        <taxon>Streptophyta</taxon>
        <taxon>Embryophyta</taxon>
        <taxon>Tracheophyta</taxon>
        <taxon>Spermatophyta</taxon>
        <taxon>Magnoliopsida</taxon>
        <taxon>eudicotyledons</taxon>
        <taxon>Gunneridae</taxon>
        <taxon>Pentapetalae</taxon>
        <taxon>rosids</taxon>
        <taxon>fabids</taxon>
        <taxon>Malpighiales</taxon>
        <taxon>Euphorbiaceae</taxon>
        <taxon>Crotonoideae</taxon>
        <taxon>Micrandreae</taxon>
        <taxon>Hevea</taxon>
    </lineage>
</organism>
<dbReference type="AlphaFoldDB" id="A0A6A6MC69"/>
<dbReference type="EMBL" id="JAAGAX010000006">
    <property type="protein sequence ID" value="KAF2309549.1"/>
    <property type="molecule type" value="Genomic_DNA"/>
</dbReference>
<keyword evidence="1" id="KW-0732">Signal</keyword>
<name>A0A6A6MC69_HEVBR</name>
<comment type="caution">
    <text evidence="2">The sequence shown here is derived from an EMBL/GenBank/DDBJ whole genome shotgun (WGS) entry which is preliminary data.</text>
</comment>
<proteinExistence type="predicted"/>
<evidence type="ECO:0000313" key="2">
    <source>
        <dbReference type="EMBL" id="KAF2309549.1"/>
    </source>
</evidence>
<evidence type="ECO:0000313" key="3">
    <source>
        <dbReference type="Proteomes" id="UP000467840"/>
    </source>
</evidence>
<gene>
    <name evidence="2" type="ORF">GH714_003783</name>
</gene>
<feature type="chain" id="PRO_5025603379" evidence="1">
    <location>
        <begin position="20"/>
        <end position="164"/>
    </location>
</feature>
<keyword evidence="3" id="KW-1185">Reference proteome</keyword>
<feature type="signal peptide" evidence="1">
    <location>
        <begin position="1"/>
        <end position="19"/>
    </location>
</feature>
<protein>
    <submittedName>
        <fullName evidence="2">Uncharacterized protein</fullName>
    </submittedName>
</protein>
<accession>A0A6A6MC69</accession>
<evidence type="ECO:0000256" key="1">
    <source>
        <dbReference type="SAM" id="SignalP"/>
    </source>
</evidence>
<sequence length="164" mass="18444">MMPRKMLGMKLIRWKLMLGCWSLLPSRTNFSIGKGSDVFSAAYSMLDEVDCTRDDILLRRRRVLSLMKRGRGGTRRQVETHVLSGSNQILEKLPLMGPTEKNTESNNTDNIRMGSKVRVLPSSLDPTRHTVVGCAEIPATSTETMEVNNPHSSTLEDDQIIRIT</sequence>